<reference evidence="4 5" key="1">
    <citation type="submission" date="2017-01" db="EMBL/GenBank/DDBJ databases">
        <title>Bacillus phylogenomics.</title>
        <authorList>
            <person name="Dunlap C."/>
        </authorList>
    </citation>
    <scope>NUCLEOTIDE SEQUENCE [LARGE SCALE GENOMIC DNA]</scope>
    <source>
        <strain evidence="4 5">NRRL B-41282</strain>
    </source>
</reference>
<keyword evidence="1 2" id="KW-0238">DNA-binding</keyword>
<dbReference type="GO" id="GO:0009295">
    <property type="term" value="C:nucleoid"/>
    <property type="evidence" value="ECO:0007669"/>
    <property type="project" value="TreeGrafter"/>
</dbReference>
<comment type="caution">
    <text evidence="4">The sequence shown here is derived from an EMBL/GenBank/DDBJ whole genome shotgun (WGS) entry which is preliminary data.</text>
</comment>
<protein>
    <recommendedName>
        <fullName evidence="2 3">Single-stranded DNA-binding protein</fullName>
        <shortName evidence="2">SSB</shortName>
    </recommendedName>
</protein>
<dbReference type="AlphaFoldDB" id="A0A1R1QWF0"/>
<dbReference type="PROSITE" id="PS50935">
    <property type="entry name" value="SSB"/>
    <property type="match status" value="1"/>
</dbReference>
<dbReference type="SUPFAM" id="SSF50249">
    <property type="entry name" value="Nucleic acid-binding proteins"/>
    <property type="match status" value="1"/>
</dbReference>
<dbReference type="OrthoDB" id="9809878at2"/>
<dbReference type="Proteomes" id="UP000187367">
    <property type="component" value="Unassembled WGS sequence"/>
</dbReference>
<dbReference type="RefSeq" id="WP_076759159.1">
    <property type="nucleotide sequence ID" value="NZ_CM125431.1"/>
</dbReference>
<name>A0A1R1QWF0_9BACI</name>
<dbReference type="Pfam" id="PF00436">
    <property type="entry name" value="SSB"/>
    <property type="match status" value="1"/>
</dbReference>
<dbReference type="Gene3D" id="2.40.50.140">
    <property type="entry name" value="Nucleic acid-binding proteins"/>
    <property type="match status" value="1"/>
</dbReference>
<keyword evidence="5" id="KW-1185">Reference proteome</keyword>
<evidence type="ECO:0000256" key="3">
    <source>
        <dbReference type="PIRNR" id="PIRNR002070"/>
    </source>
</evidence>
<comment type="caution">
    <text evidence="2">Lacks conserved residue(s) required for the propagation of feature annotation.</text>
</comment>
<gene>
    <name evidence="4" type="ORF">BW143_02685</name>
</gene>
<dbReference type="InterPro" id="IPR011344">
    <property type="entry name" value="ssDNA-bd"/>
</dbReference>
<dbReference type="CDD" id="cd04496">
    <property type="entry name" value="SSB_OBF"/>
    <property type="match status" value="1"/>
</dbReference>
<dbReference type="HAMAP" id="MF_00984">
    <property type="entry name" value="SSB"/>
    <property type="match status" value="1"/>
</dbReference>
<sequence>MFNQIMLVGRLTKDPELRHTSNGVPVANIILAVSRHFKNAGGEIETDFVNCTLWRKTAENTAEYCRKGSIIGLNGRIQTRNDVDSEGKRVFKTEVVARSVRFLGEKPRESADA</sequence>
<dbReference type="GeneID" id="92791793"/>
<proteinExistence type="inferred from homology"/>
<comment type="subunit">
    <text evidence="2">Homotetramer.</text>
</comment>
<evidence type="ECO:0000256" key="2">
    <source>
        <dbReference type="HAMAP-Rule" id="MF_00984"/>
    </source>
</evidence>
<dbReference type="InterPro" id="IPR012340">
    <property type="entry name" value="NA-bd_OB-fold"/>
</dbReference>
<dbReference type="PANTHER" id="PTHR10302:SF27">
    <property type="entry name" value="SINGLE-STRANDED DNA-BINDING PROTEIN"/>
    <property type="match status" value="1"/>
</dbReference>
<accession>A0A1R1S0Y9</accession>
<dbReference type="NCBIfam" id="TIGR00621">
    <property type="entry name" value="ssb"/>
    <property type="match status" value="1"/>
</dbReference>
<dbReference type="PIRSF" id="PIRSF002070">
    <property type="entry name" value="SSB"/>
    <property type="match status" value="1"/>
</dbReference>
<dbReference type="InterPro" id="IPR000424">
    <property type="entry name" value="Primosome_PriB/ssb"/>
</dbReference>
<evidence type="ECO:0000256" key="1">
    <source>
        <dbReference type="ARBA" id="ARBA00023125"/>
    </source>
</evidence>
<dbReference type="EMBL" id="MTJL01000005">
    <property type="protein sequence ID" value="OMI08975.1"/>
    <property type="molecule type" value="Genomic_DNA"/>
</dbReference>
<dbReference type="GO" id="GO:0006260">
    <property type="term" value="P:DNA replication"/>
    <property type="evidence" value="ECO:0007669"/>
    <property type="project" value="InterPro"/>
</dbReference>
<dbReference type="GO" id="GO:0003697">
    <property type="term" value="F:single-stranded DNA binding"/>
    <property type="evidence" value="ECO:0007669"/>
    <property type="project" value="UniProtKB-UniRule"/>
</dbReference>
<evidence type="ECO:0000313" key="5">
    <source>
        <dbReference type="Proteomes" id="UP000187367"/>
    </source>
</evidence>
<accession>A0A1R1QWF0</accession>
<organism evidence="4 5">
    <name type="scientific">Bacillus swezeyi</name>
    <dbReference type="NCBI Taxonomy" id="1925020"/>
    <lineage>
        <taxon>Bacteria</taxon>
        <taxon>Bacillati</taxon>
        <taxon>Bacillota</taxon>
        <taxon>Bacilli</taxon>
        <taxon>Bacillales</taxon>
        <taxon>Bacillaceae</taxon>
        <taxon>Bacillus</taxon>
    </lineage>
</organism>
<dbReference type="PANTHER" id="PTHR10302">
    <property type="entry name" value="SINGLE-STRANDED DNA-BINDING PROTEIN"/>
    <property type="match status" value="1"/>
</dbReference>
<evidence type="ECO:0000313" key="4">
    <source>
        <dbReference type="EMBL" id="OMI08975.1"/>
    </source>
</evidence>